<organism evidence="1 2">
    <name type="scientific">Trachymyrmex cornetzi</name>
    <dbReference type="NCBI Taxonomy" id="471704"/>
    <lineage>
        <taxon>Eukaryota</taxon>
        <taxon>Metazoa</taxon>
        <taxon>Ecdysozoa</taxon>
        <taxon>Arthropoda</taxon>
        <taxon>Hexapoda</taxon>
        <taxon>Insecta</taxon>
        <taxon>Pterygota</taxon>
        <taxon>Neoptera</taxon>
        <taxon>Endopterygota</taxon>
        <taxon>Hymenoptera</taxon>
        <taxon>Apocrita</taxon>
        <taxon>Aculeata</taxon>
        <taxon>Formicoidea</taxon>
        <taxon>Formicidae</taxon>
        <taxon>Myrmicinae</taxon>
        <taxon>Trachymyrmex</taxon>
    </lineage>
</organism>
<evidence type="ECO:0000313" key="1">
    <source>
        <dbReference type="EMBL" id="KYN27236.1"/>
    </source>
</evidence>
<keyword evidence="2" id="KW-1185">Reference proteome</keyword>
<evidence type="ECO:0000313" key="2">
    <source>
        <dbReference type="Proteomes" id="UP000078492"/>
    </source>
</evidence>
<gene>
    <name evidence="1" type="ORF">ALC57_03580</name>
</gene>
<protein>
    <submittedName>
        <fullName evidence="1">Uncharacterized protein</fullName>
    </submittedName>
</protein>
<dbReference type="EMBL" id="KQ978957">
    <property type="protein sequence ID" value="KYN27236.1"/>
    <property type="molecule type" value="Genomic_DNA"/>
</dbReference>
<sequence length="102" mass="11536">MNNNNSNINNNNIAIDRYNIKNNNNINKSTTSNNMPTRSYRHTAYDGTSVGPILFSSNCSCPPCCAHLSLRHGQVSRTNICDIYRQYVKANPTARCDILRNR</sequence>
<proteinExistence type="predicted"/>
<dbReference type="AlphaFoldDB" id="A0A195EGF9"/>
<name>A0A195EGF9_9HYME</name>
<dbReference type="Proteomes" id="UP000078492">
    <property type="component" value="Unassembled WGS sequence"/>
</dbReference>
<reference evidence="1 2" key="1">
    <citation type="submission" date="2015-09" db="EMBL/GenBank/DDBJ databases">
        <title>Trachymyrmex cornetzi WGS genome.</title>
        <authorList>
            <person name="Nygaard S."/>
            <person name="Hu H."/>
            <person name="Boomsma J."/>
            <person name="Zhang G."/>
        </authorList>
    </citation>
    <scope>NUCLEOTIDE SEQUENCE [LARGE SCALE GENOMIC DNA]</scope>
    <source>
        <strain evidence="1">Tcor2-1</strain>
        <tissue evidence="1">Whole body</tissue>
    </source>
</reference>
<accession>A0A195EGF9</accession>